<dbReference type="SMART" id="SM00409">
    <property type="entry name" value="IG"/>
    <property type="match status" value="1"/>
</dbReference>
<dbReference type="InterPro" id="IPR013106">
    <property type="entry name" value="Ig_V-set"/>
</dbReference>
<dbReference type="PROSITE" id="PS50835">
    <property type="entry name" value="IG_LIKE"/>
    <property type="match status" value="1"/>
</dbReference>
<dbReference type="GO" id="GO:0060097">
    <property type="term" value="P:cytoskeletal rearrangement involved in phagocytosis, engulfment"/>
    <property type="evidence" value="ECO:0007669"/>
    <property type="project" value="TreeGrafter"/>
</dbReference>
<protein>
    <recommendedName>
        <fullName evidence="12">Ig-like domain-containing protein</fullName>
    </recommendedName>
</protein>
<proteinExistence type="inferred from homology"/>
<dbReference type="PANTHER" id="PTHR46608:SF3">
    <property type="entry name" value="T-CELL IMMUNOGLOBULIN AND MUCIN DOMAIN-CONTAINING PROTEIN 4"/>
    <property type="match status" value="1"/>
</dbReference>
<evidence type="ECO:0000256" key="2">
    <source>
        <dbReference type="ARBA" id="ARBA00022692"/>
    </source>
</evidence>
<evidence type="ECO:0000256" key="11">
    <source>
        <dbReference type="SAM" id="SignalP"/>
    </source>
</evidence>
<accession>A0A9Q1DTJ2</accession>
<dbReference type="GO" id="GO:0016020">
    <property type="term" value="C:membrane"/>
    <property type="evidence" value="ECO:0007669"/>
    <property type="project" value="UniProtKB-SubCell"/>
</dbReference>
<evidence type="ECO:0000256" key="8">
    <source>
        <dbReference type="ARBA" id="ARBA00023319"/>
    </source>
</evidence>
<feature type="chain" id="PRO_5040209344" description="Ig-like domain-containing protein" evidence="11">
    <location>
        <begin position="21"/>
        <end position="267"/>
    </location>
</feature>
<evidence type="ECO:0000256" key="9">
    <source>
        <dbReference type="ARBA" id="ARBA00038203"/>
    </source>
</evidence>
<comment type="subcellular location">
    <subcellularLocation>
        <location evidence="1">Membrane</location>
        <topology evidence="1">Single-pass type I membrane protein</topology>
    </subcellularLocation>
</comment>
<dbReference type="PANTHER" id="PTHR46608">
    <property type="entry name" value="T-CELL IMMUNOGLOBULIN AND MUCIN DOMAIN-CONTAINING PROTEIN 4"/>
    <property type="match status" value="1"/>
</dbReference>
<evidence type="ECO:0000256" key="5">
    <source>
        <dbReference type="ARBA" id="ARBA00023136"/>
    </source>
</evidence>
<evidence type="ECO:0000259" key="12">
    <source>
        <dbReference type="PROSITE" id="PS50835"/>
    </source>
</evidence>
<feature type="signal peptide" evidence="11">
    <location>
        <begin position="1"/>
        <end position="20"/>
    </location>
</feature>
<dbReference type="InterPro" id="IPR003599">
    <property type="entry name" value="Ig_sub"/>
</dbReference>
<evidence type="ECO:0000256" key="6">
    <source>
        <dbReference type="ARBA" id="ARBA00023157"/>
    </source>
</evidence>
<comment type="similarity">
    <text evidence="9">Belongs to the immunoglobulin superfamily. TIM family.</text>
</comment>
<evidence type="ECO:0000256" key="3">
    <source>
        <dbReference type="ARBA" id="ARBA00022729"/>
    </source>
</evidence>
<keyword evidence="6" id="KW-1015">Disulfide bond</keyword>
<dbReference type="EMBL" id="JAFJMO010000003">
    <property type="protein sequence ID" value="KAJ8281552.1"/>
    <property type="molecule type" value="Genomic_DNA"/>
</dbReference>
<keyword evidence="4 10" id="KW-1133">Transmembrane helix</keyword>
<evidence type="ECO:0000313" key="14">
    <source>
        <dbReference type="Proteomes" id="UP001152803"/>
    </source>
</evidence>
<evidence type="ECO:0000313" key="13">
    <source>
        <dbReference type="EMBL" id="KAJ8281552.1"/>
    </source>
</evidence>
<dbReference type="SUPFAM" id="SSF48726">
    <property type="entry name" value="Immunoglobulin"/>
    <property type="match status" value="1"/>
</dbReference>
<dbReference type="OrthoDB" id="434099at2759"/>
<dbReference type="AlphaFoldDB" id="A0A9Q1DTJ2"/>
<dbReference type="InterPro" id="IPR013783">
    <property type="entry name" value="Ig-like_fold"/>
</dbReference>
<dbReference type="Proteomes" id="UP001152803">
    <property type="component" value="Unassembled WGS sequence"/>
</dbReference>
<evidence type="ECO:0000256" key="1">
    <source>
        <dbReference type="ARBA" id="ARBA00004479"/>
    </source>
</evidence>
<keyword evidence="14" id="KW-1185">Reference proteome</keyword>
<keyword evidence="3 11" id="KW-0732">Signal</keyword>
<keyword evidence="7" id="KW-0325">Glycoprotein</keyword>
<gene>
    <name evidence="13" type="ORF">COCON_G00040710</name>
</gene>
<feature type="transmembrane region" description="Helical" evidence="10">
    <location>
        <begin position="222"/>
        <end position="242"/>
    </location>
</feature>
<keyword evidence="5 10" id="KW-0472">Membrane</keyword>
<dbReference type="FunFam" id="2.60.40.10:FF:000774">
    <property type="entry name" value="Hepatitis A virus cellular receptor 1"/>
    <property type="match status" value="1"/>
</dbReference>
<sequence>MLRLRAVFGCLTSILSVCEGYTLIGITGGSITLPCRYDVKANGLTTMCWGRDAVPASKCSKTIVSTDGEKVTVKESRRYRLQSGVEKGDVSLTIVNLTEEDSGIYGCRVQISGWFNDLKLNFHLVVVKDAQTTRARTTLPAETEKLDVPFLVTVQDEATTQTFVSMEDFFFPDITEDETDLPTTETIKTDSSNTTDNLTYTSTDDLPDTGVEKISHKFNGNIIRLGLVIFIPGLIVMVILDLRSLQQKNRRRSAQSDDSAPAVQVRN</sequence>
<name>A0A9Q1DTJ2_CONCO</name>
<keyword evidence="8" id="KW-0393">Immunoglobulin domain</keyword>
<dbReference type="Gene3D" id="2.60.40.10">
    <property type="entry name" value="Immunoglobulins"/>
    <property type="match status" value="1"/>
</dbReference>
<evidence type="ECO:0000256" key="7">
    <source>
        <dbReference type="ARBA" id="ARBA00023180"/>
    </source>
</evidence>
<dbReference type="GO" id="GO:0043277">
    <property type="term" value="P:apoptotic cell clearance"/>
    <property type="evidence" value="ECO:0007669"/>
    <property type="project" value="TreeGrafter"/>
</dbReference>
<dbReference type="Pfam" id="PF07686">
    <property type="entry name" value="V-set"/>
    <property type="match status" value="1"/>
</dbReference>
<dbReference type="InterPro" id="IPR007110">
    <property type="entry name" value="Ig-like_dom"/>
</dbReference>
<dbReference type="GO" id="GO:0001786">
    <property type="term" value="F:phosphatidylserine binding"/>
    <property type="evidence" value="ECO:0007669"/>
    <property type="project" value="TreeGrafter"/>
</dbReference>
<dbReference type="InterPro" id="IPR036179">
    <property type="entry name" value="Ig-like_dom_sf"/>
</dbReference>
<evidence type="ECO:0000256" key="4">
    <source>
        <dbReference type="ARBA" id="ARBA00022989"/>
    </source>
</evidence>
<evidence type="ECO:0000256" key="10">
    <source>
        <dbReference type="SAM" id="Phobius"/>
    </source>
</evidence>
<keyword evidence="2 10" id="KW-0812">Transmembrane</keyword>
<reference evidence="13" key="1">
    <citation type="journal article" date="2023" name="Science">
        <title>Genome structures resolve the early diversification of teleost fishes.</title>
        <authorList>
            <person name="Parey E."/>
            <person name="Louis A."/>
            <person name="Montfort J."/>
            <person name="Bouchez O."/>
            <person name="Roques C."/>
            <person name="Iampietro C."/>
            <person name="Lluch J."/>
            <person name="Castinel A."/>
            <person name="Donnadieu C."/>
            <person name="Desvignes T."/>
            <person name="Floi Bucao C."/>
            <person name="Jouanno E."/>
            <person name="Wen M."/>
            <person name="Mejri S."/>
            <person name="Dirks R."/>
            <person name="Jansen H."/>
            <person name="Henkel C."/>
            <person name="Chen W.J."/>
            <person name="Zahm M."/>
            <person name="Cabau C."/>
            <person name="Klopp C."/>
            <person name="Thompson A.W."/>
            <person name="Robinson-Rechavi M."/>
            <person name="Braasch I."/>
            <person name="Lecointre G."/>
            <person name="Bobe J."/>
            <person name="Postlethwait J.H."/>
            <person name="Berthelot C."/>
            <person name="Roest Crollius H."/>
            <person name="Guiguen Y."/>
        </authorList>
    </citation>
    <scope>NUCLEOTIDE SEQUENCE</scope>
    <source>
        <strain evidence="13">Concon-B</strain>
    </source>
</reference>
<organism evidence="13 14">
    <name type="scientific">Conger conger</name>
    <name type="common">Conger eel</name>
    <name type="synonym">Muraena conger</name>
    <dbReference type="NCBI Taxonomy" id="82655"/>
    <lineage>
        <taxon>Eukaryota</taxon>
        <taxon>Metazoa</taxon>
        <taxon>Chordata</taxon>
        <taxon>Craniata</taxon>
        <taxon>Vertebrata</taxon>
        <taxon>Euteleostomi</taxon>
        <taxon>Actinopterygii</taxon>
        <taxon>Neopterygii</taxon>
        <taxon>Teleostei</taxon>
        <taxon>Anguilliformes</taxon>
        <taxon>Congridae</taxon>
        <taxon>Conger</taxon>
    </lineage>
</organism>
<feature type="domain" description="Ig-like" evidence="12">
    <location>
        <begin position="28"/>
        <end position="110"/>
    </location>
</feature>
<comment type="caution">
    <text evidence="13">The sequence shown here is derived from an EMBL/GenBank/DDBJ whole genome shotgun (WGS) entry which is preliminary data.</text>
</comment>